<dbReference type="InterPro" id="IPR023214">
    <property type="entry name" value="HAD_sf"/>
</dbReference>
<dbReference type="PANTHER" id="PTHR20371">
    <property type="entry name" value="ENOLASE-PHOSPHATASE E1"/>
    <property type="match status" value="1"/>
</dbReference>
<proteinExistence type="inferred from homology"/>
<dbReference type="EC" id="3.1.3.77" evidence="4"/>
<dbReference type="PRINTS" id="PR00413">
    <property type="entry name" value="HADHALOGNASE"/>
</dbReference>
<dbReference type="PANTHER" id="PTHR20371:SF1">
    <property type="entry name" value="ENOLASE-PHOSPHATASE E1"/>
    <property type="match status" value="1"/>
</dbReference>
<dbReference type="EMBL" id="JABXXR010000124">
    <property type="protein sequence ID" value="NVN41411.1"/>
    <property type="molecule type" value="Genomic_DNA"/>
</dbReference>
<accession>A0A850PJF0</accession>
<organism evidence="5 6">
    <name type="scientific">Ameyamaea chiangmaiensis</name>
    <dbReference type="NCBI Taxonomy" id="442969"/>
    <lineage>
        <taxon>Bacteria</taxon>
        <taxon>Pseudomonadati</taxon>
        <taxon>Pseudomonadota</taxon>
        <taxon>Alphaproteobacteria</taxon>
        <taxon>Acetobacterales</taxon>
        <taxon>Acetobacteraceae</taxon>
        <taxon>Ameyamaea</taxon>
    </lineage>
</organism>
<dbReference type="Pfam" id="PF00702">
    <property type="entry name" value="Hydrolase"/>
    <property type="match status" value="1"/>
</dbReference>
<gene>
    <name evidence="4 5" type="primary">mtnC</name>
    <name evidence="5" type="ORF">HUK82_12670</name>
</gene>
<evidence type="ECO:0000256" key="3">
    <source>
        <dbReference type="ARBA" id="ARBA00023167"/>
    </source>
</evidence>
<dbReference type="NCBIfam" id="TIGR01691">
    <property type="entry name" value="enolase-ppase"/>
    <property type="match status" value="1"/>
</dbReference>
<keyword evidence="3 4" id="KW-0486">Methionine biosynthesis</keyword>
<dbReference type="Gene3D" id="1.10.720.60">
    <property type="match status" value="1"/>
</dbReference>
<evidence type="ECO:0000256" key="1">
    <source>
        <dbReference type="ARBA" id="ARBA00022605"/>
    </source>
</evidence>
<dbReference type="InterPro" id="IPR006439">
    <property type="entry name" value="HAD-SF_hydro_IA"/>
</dbReference>
<dbReference type="UniPathway" id="UPA00904">
    <property type="reaction ID" value="UER00876"/>
</dbReference>
<comment type="caution">
    <text evidence="5">The sequence shown here is derived from an EMBL/GenBank/DDBJ whole genome shotgun (WGS) entry which is preliminary data.</text>
</comment>
<dbReference type="GO" id="GO:0019509">
    <property type="term" value="P:L-methionine salvage from methylthioadenosine"/>
    <property type="evidence" value="ECO:0007669"/>
    <property type="project" value="UniProtKB-UniRule"/>
</dbReference>
<keyword evidence="4" id="KW-0460">Magnesium</keyword>
<dbReference type="RefSeq" id="WP_176614311.1">
    <property type="nucleotide sequence ID" value="NZ_JABXXR010000124.1"/>
</dbReference>
<evidence type="ECO:0000313" key="5">
    <source>
        <dbReference type="EMBL" id="NVN41411.1"/>
    </source>
</evidence>
<protein>
    <recommendedName>
        <fullName evidence="4">Enolase-phosphatase E1</fullName>
        <ecNumber evidence="4">3.1.3.77</ecNumber>
    </recommendedName>
    <alternativeName>
        <fullName evidence="4">2,3-diketo-5-methylthio-1-phosphopentane phosphatase</fullName>
    </alternativeName>
</protein>
<comment type="catalytic activity">
    <reaction evidence="4">
        <text>5-methylsulfanyl-2,3-dioxopentyl phosphate + H2O = 1,2-dihydroxy-5-(methylsulfanyl)pent-1-en-3-one + phosphate</text>
        <dbReference type="Rhea" id="RHEA:21700"/>
        <dbReference type="ChEBI" id="CHEBI:15377"/>
        <dbReference type="ChEBI" id="CHEBI:43474"/>
        <dbReference type="ChEBI" id="CHEBI:49252"/>
        <dbReference type="ChEBI" id="CHEBI:58828"/>
        <dbReference type="EC" id="3.1.3.77"/>
    </reaction>
</comment>
<evidence type="ECO:0000256" key="4">
    <source>
        <dbReference type="HAMAP-Rule" id="MF_01681"/>
    </source>
</evidence>
<comment type="pathway">
    <text evidence="4">Amino-acid biosynthesis; L-methionine biosynthesis via salvage pathway; L-methionine from S-methyl-5-thio-alpha-D-ribose 1-phosphate: step 4/6.</text>
</comment>
<dbReference type="GO" id="GO:0043715">
    <property type="term" value="F:2,3-diketo-5-methylthiopentyl-1-phosphate enolase activity"/>
    <property type="evidence" value="ECO:0007669"/>
    <property type="project" value="UniProtKB-UniRule"/>
</dbReference>
<dbReference type="GO" id="GO:0000287">
    <property type="term" value="F:magnesium ion binding"/>
    <property type="evidence" value="ECO:0007669"/>
    <property type="project" value="UniProtKB-UniRule"/>
</dbReference>
<comment type="similarity">
    <text evidence="4">Belongs to the HAD-like hydrolase superfamily. MasA/MtnC family.</text>
</comment>
<dbReference type="GO" id="GO:0043874">
    <property type="term" value="F:acireductone synthase activity"/>
    <property type="evidence" value="ECO:0007669"/>
    <property type="project" value="UniProtKB-EC"/>
</dbReference>
<keyword evidence="1 4" id="KW-0028">Amino-acid biosynthesis</keyword>
<dbReference type="HAMAP" id="MF_01681">
    <property type="entry name" value="Salvage_MtnC"/>
    <property type="match status" value="1"/>
</dbReference>
<dbReference type="AlphaFoldDB" id="A0A850PJF0"/>
<sequence length="233" mass="24583">MSVSAVRPRLVLLDIEGTTAPVAFVHDVLFPFARRALPRLLVEHADDPAVCAAVAEIARLAPDQAPIEVLNGWMDRDEKVGPLKALQGIAWRQGYESGALVGALYPDTLPALRAWQANGLRLAVYSSGSAAAQRLIYGHTTEGNVTGLFEGFFDLAVGGKKEASSYRVIAEQVALAPSEIVFFSDVVAELDAASAAGLLVAQIARPEDGTVPGSRYPVFADLPSAGRTFGLAA</sequence>
<dbReference type="SUPFAM" id="SSF56784">
    <property type="entry name" value="HAD-like"/>
    <property type="match status" value="1"/>
</dbReference>
<name>A0A850PJF0_9PROT</name>
<comment type="subunit">
    <text evidence="4">Monomer.</text>
</comment>
<dbReference type="GO" id="GO:0043716">
    <property type="term" value="F:2-hydroxy-3-keto-5-methylthiopentenyl-1-phosphate phosphatase activity"/>
    <property type="evidence" value="ECO:0007669"/>
    <property type="project" value="UniProtKB-UniRule"/>
</dbReference>
<dbReference type="Proteomes" id="UP000585665">
    <property type="component" value="Unassembled WGS sequence"/>
</dbReference>
<keyword evidence="4" id="KW-0479">Metal-binding</keyword>
<evidence type="ECO:0000256" key="2">
    <source>
        <dbReference type="ARBA" id="ARBA00022801"/>
    </source>
</evidence>
<comment type="function">
    <text evidence="4">Bifunctional enzyme that catalyzes the enolization of 2,3-diketo-5-methylthiopentyl-1-phosphate (DK-MTP-1-P) into the intermediate 2-hydroxy-3-keto-5-methylthiopentenyl-1-phosphate (HK-MTPenyl-1-P), which is then dephosphorylated to form the acireductone 1,2-dihydroxy-3-keto-5-methylthiopentene (DHK-MTPene).</text>
</comment>
<dbReference type="SFLD" id="SFLDG01129">
    <property type="entry name" value="C1.5:_HAD__Beta-PGM__Phosphata"/>
    <property type="match status" value="1"/>
</dbReference>
<keyword evidence="2 4" id="KW-0378">Hydrolase</keyword>
<dbReference type="SFLD" id="SFLDG01133">
    <property type="entry name" value="C1.5.4:_Enolase-phosphatase_Li"/>
    <property type="match status" value="1"/>
</dbReference>
<dbReference type="InterPro" id="IPR023943">
    <property type="entry name" value="Enolase-ppase_E1"/>
</dbReference>
<comment type="cofactor">
    <cofactor evidence="4">
        <name>Mg(2+)</name>
        <dbReference type="ChEBI" id="CHEBI:18420"/>
    </cofactor>
    <text evidence="4">Binds 1 Mg(2+) ion per subunit.</text>
</comment>
<dbReference type="CDD" id="cd01629">
    <property type="entry name" value="HAD_EP"/>
    <property type="match status" value="1"/>
</dbReference>
<keyword evidence="6" id="KW-1185">Reference proteome</keyword>
<dbReference type="Gene3D" id="3.40.50.1000">
    <property type="entry name" value="HAD superfamily/HAD-like"/>
    <property type="match status" value="1"/>
</dbReference>
<dbReference type="SFLD" id="SFLDS00003">
    <property type="entry name" value="Haloacid_Dehalogenase"/>
    <property type="match status" value="1"/>
</dbReference>
<dbReference type="InterPro" id="IPR036412">
    <property type="entry name" value="HAD-like_sf"/>
</dbReference>
<evidence type="ECO:0000313" key="6">
    <source>
        <dbReference type="Proteomes" id="UP000585665"/>
    </source>
</evidence>
<comment type="pathway">
    <text evidence="4">Amino-acid biosynthesis; L-methionine biosynthesis via salvage pathway; L-methionine from S-methyl-5-thio-alpha-D-ribose 1-phosphate: step 3/6.</text>
</comment>
<reference evidence="5 6" key="1">
    <citation type="submission" date="2020-06" db="EMBL/GenBank/DDBJ databases">
        <title>Description of novel acetic acid bacteria.</title>
        <authorList>
            <person name="Sombolestani A."/>
        </authorList>
    </citation>
    <scope>NUCLEOTIDE SEQUENCE [LARGE SCALE GENOMIC DNA]</scope>
    <source>
        <strain evidence="5 6">LMG 27010</strain>
    </source>
</reference>